<dbReference type="InterPro" id="IPR028082">
    <property type="entry name" value="Peripla_BP_I"/>
</dbReference>
<reference evidence="5" key="1">
    <citation type="submission" date="2021-11" db="EMBL/GenBank/DDBJ databases">
        <title>Streptomyces corallinus and Kineosporia corallina sp. nov., two new coral-derived marine actinobacteria.</title>
        <authorList>
            <person name="Buangrab K."/>
            <person name="Sutthacheep M."/>
            <person name="Yeemin T."/>
            <person name="Harunari E."/>
            <person name="Igarashi Y."/>
            <person name="Sripreechasak P."/>
            <person name="Kanchanasin P."/>
            <person name="Tanasupawat S."/>
            <person name="Phongsopitanun W."/>
        </authorList>
    </citation>
    <scope>NUCLEOTIDE SEQUENCE</scope>
    <source>
        <strain evidence="5">JCM 31032</strain>
    </source>
</reference>
<keyword evidence="2" id="KW-0238">DNA-binding</keyword>
<sequence length="350" mass="37759">MTTGVGSDQTRRAGRAESRMPTMADIADHVGVSRQLVSLVLRDVPGPSAESKERILAAAKELGYRPNASARMLRQSRTCRIGAVFGMRHPFQVRVVERLFVRAAEQGFHVVPGPVTSERPTDAVVAALMEERVEALLAFNPDPASPALAEAIDLVPVVWLGEWVDTPTVDNVHVDEVEGLRLAVGHLIELGHRNIEYVGWTGGNVGRDRADAYRRAMAGAGLESRAKVLSCDTYDEEGGAEMARRILKRKRRPTALICGGDQTAVGLLGVFARAGLDVPGEISVVGFDDSYLASLSYHNLTSVRQDVEATVEASLSAVLERLEDAHRPRQVTATQTGLVVRDSTGPVRAG</sequence>
<keyword evidence="3" id="KW-0804">Transcription</keyword>
<dbReference type="SMART" id="SM00354">
    <property type="entry name" value="HTH_LACI"/>
    <property type="match status" value="1"/>
</dbReference>
<comment type="caution">
    <text evidence="5">The sequence shown here is derived from an EMBL/GenBank/DDBJ whole genome shotgun (WGS) entry which is preliminary data.</text>
</comment>
<proteinExistence type="predicted"/>
<protein>
    <submittedName>
        <fullName evidence="5">LacI family transcriptional regulator</fullName>
    </submittedName>
</protein>
<evidence type="ECO:0000256" key="2">
    <source>
        <dbReference type="ARBA" id="ARBA00023125"/>
    </source>
</evidence>
<feature type="domain" description="HTH lacI-type" evidence="4">
    <location>
        <begin position="21"/>
        <end position="75"/>
    </location>
</feature>
<dbReference type="PANTHER" id="PTHR30146:SF153">
    <property type="entry name" value="LACTOSE OPERON REPRESSOR"/>
    <property type="match status" value="1"/>
</dbReference>
<dbReference type="Pfam" id="PF00356">
    <property type="entry name" value="LacI"/>
    <property type="match status" value="1"/>
</dbReference>
<name>A0A9X1NDJ7_9ACTN</name>
<evidence type="ECO:0000313" key="5">
    <source>
        <dbReference type="EMBL" id="MCD5312125.1"/>
    </source>
</evidence>
<accession>A0A9X1NDJ7</accession>
<organism evidence="5 6">
    <name type="scientific">Kineosporia babensis</name>
    <dbReference type="NCBI Taxonomy" id="499548"/>
    <lineage>
        <taxon>Bacteria</taxon>
        <taxon>Bacillati</taxon>
        <taxon>Actinomycetota</taxon>
        <taxon>Actinomycetes</taxon>
        <taxon>Kineosporiales</taxon>
        <taxon>Kineosporiaceae</taxon>
        <taxon>Kineosporia</taxon>
    </lineage>
</organism>
<dbReference type="InterPro" id="IPR000843">
    <property type="entry name" value="HTH_LacI"/>
</dbReference>
<keyword evidence="6" id="KW-1185">Reference proteome</keyword>
<dbReference type="Gene3D" id="3.40.50.2300">
    <property type="match status" value="2"/>
</dbReference>
<dbReference type="PANTHER" id="PTHR30146">
    <property type="entry name" value="LACI-RELATED TRANSCRIPTIONAL REPRESSOR"/>
    <property type="match status" value="1"/>
</dbReference>
<dbReference type="Gene3D" id="1.10.260.40">
    <property type="entry name" value="lambda repressor-like DNA-binding domains"/>
    <property type="match status" value="1"/>
</dbReference>
<evidence type="ECO:0000313" key="6">
    <source>
        <dbReference type="Proteomes" id="UP001138997"/>
    </source>
</evidence>
<dbReference type="CDD" id="cd06267">
    <property type="entry name" value="PBP1_LacI_sugar_binding-like"/>
    <property type="match status" value="1"/>
</dbReference>
<dbReference type="RefSeq" id="WP_231442022.1">
    <property type="nucleotide sequence ID" value="NZ_JAJOMB010000006.1"/>
</dbReference>
<dbReference type="CDD" id="cd01392">
    <property type="entry name" value="HTH_LacI"/>
    <property type="match status" value="1"/>
</dbReference>
<dbReference type="SUPFAM" id="SSF53822">
    <property type="entry name" value="Periplasmic binding protein-like I"/>
    <property type="match status" value="1"/>
</dbReference>
<dbReference type="Pfam" id="PF13377">
    <property type="entry name" value="Peripla_BP_3"/>
    <property type="match status" value="1"/>
</dbReference>
<dbReference type="InterPro" id="IPR010982">
    <property type="entry name" value="Lambda_DNA-bd_dom_sf"/>
</dbReference>
<dbReference type="SUPFAM" id="SSF47413">
    <property type="entry name" value="lambda repressor-like DNA-binding domains"/>
    <property type="match status" value="1"/>
</dbReference>
<evidence type="ECO:0000256" key="1">
    <source>
        <dbReference type="ARBA" id="ARBA00023015"/>
    </source>
</evidence>
<dbReference type="PROSITE" id="PS50932">
    <property type="entry name" value="HTH_LACI_2"/>
    <property type="match status" value="1"/>
</dbReference>
<gene>
    <name evidence="5" type="ORF">LR394_14535</name>
</gene>
<keyword evidence="1" id="KW-0805">Transcription regulation</keyword>
<evidence type="ECO:0000256" key="3">
    <source>
        <dbReference type="ARBA" id="ARBA00023163"/>
    </source>
</evidence>
<dbReference type="InterPro" id="IPR046335">
    <property type="entry name" value="LacI/GalR-like_sensor"/>
</dbReference>
<dbReference type="GO" id="GO:0003700">
    <property type="term" value="F:DNA-binding transcription factor activity"/>
    <property type="evidence" value="ECO:0007669"/>
    <property type="project" value="TreeGrafter"/>
</dbReference>
<dbReference type="EMBL" id="JAJOMB010000006">
    <property type="protein sequence ID" value="MCD5312125.1"/>
    <property type="molecule type" value="Genomic_DNA"/>
</dbReference>
<dbReference type="AlphaFoldDB" id="A0A9X1NDJ7"/>
<dbReference type="GO" id="GO:0000976">
    <property type="term" value="F:transcription cis-regulatory region binding"/>
    <property type="evidence" value="ECO:0007669"/>
    <property type="project" value="TreeGrafter"/>
</dbReference>
<evidence type="ECO:0000259" key="4">
    <source>
        <dbReference type="PROSITE" id="PS50932"/>
    </source>
</evidence>
<dbReference type="Proteomes" id="UP001138997">
    <property type="component" value="Unassembled WGS sequence"/>
</dbReference>